<dbReference type="Proteomes" id="UP000204242">
    <property type="component" value="Genome"/>
</dbReference>
<feature type="compositionally biased region" description="Basic residues" evidence="1">
    <location>
        <begin position="65"/>
        <end position="77"/>
    </location>
</feature>
<dbReference type="RefSeq" id="YP_001031282.1">
    <property type="nucleotide sequence ID" value="NC_008976.1"/>
</dbReference>
<protein>
    <submittedName>
        <fullName evidence="2">C6.3</fullName>
    </submittedName>
</protein>
<name>A2Q0H0_9VIRU</name>
<reference evidence="2 3" key="1">
    <citation type="journal article" date="2007" name="Virology">
        <title>Shared and species-specific features among ichnovirus genomes.</title>
        <authorList>
            <person name="Tanaka K."/>
            <person name="Lapointe R."/>
            <person name="Barney W.E."/>
            <person name="Makkay A.M."/>
            <person name="Stoltz D."/>
            <person name="Cusson M."/>
            <person name="Webb B.A."/>
        </authorList>
    </citation>
    <scope>NUCLEOTIDE SEQUENCE [LARGE SCALE GENOMIC DNA]</scope>
</reference>
<feature type="region of interest" description="Disordered" evidence="1">
    <location>
        <begin position="125"/>
        <end position="163"/>
    </location>
</feature>
<dbReference type="EMBL" id="AB291184">
    <property type="protein sequence ID" value="BAF45685.1"/>
    <property type="molecule type" value="Genomic_DNA"/>
</dbReference>
<feature type="compositionally biased region" description="Polar residues" evidence="1">
    <location>
        <begin position="80"/>
        <end position="91"/>
    </location>
</feature>
<evidence type="ECO:0000256" key="1">
    <source>
        <dbReference type="SAM" id="MobiDB-lite"/>
    </source>
</evidence>
<dbReference type="KEGG" id="vg:5076331"/>
<evidence type="ECO:0000313" key="2">
    <source>
        <dbReference type="EMBL" id="BAF45685.1"/>
    </source>
</evidence>
<feature type="compositionally biased region" description="Polar residues" evidence="1">
    <location>
        <begin position="125"/>
        <end position="140"/>
    </location>
</feature>
<proteinExistence type="predicted"/>
<sequence>MMRILLLILVHTSVAAGAPLTKPPPSEPKPSQISTPEMIIQIKVTITAVGPSTTFVPTATTPVRAKSRKQLSQKRQKMSTQNPSSWCSQNSTELFSDNSTDQFCQNFSQLTQVSQNYTKEFGYNSSEQFSQSPTNLSSQHSTKHFKQNPAKASSEKSQKQPSAIRVETTALKPHRINWKHLPSHMLS</sequence>
<evidence type="ECO:0000313" key="3">
    <source>
        <dbReference type="Proteomes" id="UP000204242"/>
    </source>
</evidence>
<dbReference type="GeneID" id="5076331"/>
<organism evidence="2 3">
    <name type="scientific">Ichnoviriform fugitivi</name>
    <dbReference type="NCBI Taxonomy" id="265522"/>
    <lineage>
        <taxon>Viruses</taxon>
        <taxon>Viruses incertae sedis</taxon>
        <taxon>Polydnaviriformidae</taxon>
        <taxon>Ichnoviriform</taxon>
    </lineage>
</organism>
<accession>A2Q0H0</accession>
<feature type="region of interest" description="Disordered" evidence="1">
    <location>
        <begin position="53"/>
        <end position="91"/>
    </location>
</feature>